<feature type="repeat" description="WD" evidence="4">
    <location>
        <begin position="244"/>
        <end position="285"/>
    </location>
</feature>
<comment type="caution">
    <text evidence="7">The sequence shown here is derived from an EMBL/GenBank/DDBJ whole genome shotgun (WGS) entry which is preliminary data.</text>
</comment>
<feature type="region of interest" description="Disordered" evidence="5">
    <location>
        <begin position="334"/>
        <end position="356"/>
    </location>
</feature>
<evidence type="ECO:0000313" key="7">
    <source>
        <dbReference type="EMBL" id="KAJ6224807.1"/>
    </source>
</evidence>
<feature type="repeat" description="WD" evidence="4">
    <location>
        <begin position="8"/>
        <end position="48"/>
    </location>
</feature>
<feature type="repeat" description="WD" evidence="4">
    <location>
        <begin position="55"/>
        <end position="96"/>
    </location>
</feature>
<feature type="domain" description="SAM" evidence="6">
    <location>
        <begin position="368"/>
        <end position="395"/>
    </location>
</feature>
<evidence type="ECO:0000256" key="1">
    <source>
        <dbReference type="ARBA" id="ARBA00020894"/>
    </source>
</evidence>
<dbReference type="InterPro" id="IPR019775">
    <property type="entry name" value="WD40_repeat_CS"/>
</dbReference>
<dbReference type="Gene3D" id="2.130.10.10">
    <property type="entry name" value="YVTN repeat-like/Quinoprotein amine dehydrogenase"/>
    <property type="match status" value="3"/>
</dbReference>
<dbReference type="GO" id="GO:0016567">
    <property type="term" value="P:protein ubiquitination"/>
    <property type="evidence" value="ECO:0007669"/>
    <property type="project" value="InterPro"/>
</dbReference>
<gene>
    <name evidence="7" type="ORF">RDWZM_003352</name>
</gene>
<dbReference type="GO" id="GO:0005634">
    <property type="term" value="C:nucleus"/>
    <property type="evidence" value="ECO:0007669"/>
    <property type="project" value="TreeGrafter"/>
</dbReference>
<dbReference type="InterPro" id="IPR036291">
    <property type="entry name" value="NAD(P)-bd_dom_sf"/>
</dbReference>
<dbReference type="SMART" id="SM00320">
    <property type="entry name" value="WD40"/>
    <property type="match status" value="7"/>
</dbReference>
<dbReference type="OMA" id="KPSEFCC"/>
<organism evidence="7 8">
    <name type="scientific">Blomia tropicalis</name>
    <name type="common">Mite</name>
    <dbReference type="NCBI Taxonomy" id="40697"/>
    <lineage>
        <taxon>Eukaryota</taxon>
        <taxon>Metazoa</taxon>
        <taxon>Ecdysozoa</taxon>
        <taxon>Arthropoda</taxon>
        <taxon>Chelicerata</taxon>
        <taxon>Arachnida</taxon>
        <taxon>Acari</taxon>
        <taxon>Acariformes</taxon>
        <taxon>Sarcoptiformes</taxon>
        <taxon>Astigmata</taxon>
        <taxon>Glycyphagoidea</taxon>
        <taxon>Echimyopodidae</taxon>
        <taxon>Blomia</taxon>
    </lineage>
</organism>
<dbReference type="InterPro" id="IPR013761">
    <property type="entry name" value="SAM/pointed_sf"/>
</dbReference>
<dbReference type="InterPro" id="IPR003613">
    <property type="entry name" value="Ubox_domain"/>
</dbReference>
<dbReference type="Pfam" id="PF07647">
    <property type="entry name" value="SAM_2"/>
    <property type="match status" value="1"/>
</dbReference>
<dbReference type="Gene3D" id="3.40.50.720">
    <property type="entry name" value="NAD(P)-binding Rossmann-like Domain"/>
    <property type="match status" value="1"/>
</dbReference>
<dbReference type="SUPFAM" id="SSF47769">
    <property type="entry name" value="SAM/Pointed domain"/>
    <property type="match status" value="1"/>
</dbReference>
<dbReference type="CDD" id="cd00200">
    <property type="entry name" value="WD40"/>
    <property type="match status" value="1"/>
</dbReference>
<dbReference type="AlphaFoldDB" id="A0A9Q0MHW4"/>
<dbReference type="Pfam" id="PF00106">
    <property type="entry name" value="adh_short"/>
    <property type="match status" value="1"/>
</dbReference>
<dbReference type="SUPFAM" id="SSF57850">
    <property type="entry name" value="RING/U-box"/>
    <property type="match status" value="1"/>
</dbReference>
<dbReference type="PANTHER" id="PTHR22847:SF637">
    <property type="entry name" value="WD REPEAT DOMAIN 5B"/>
    <property type="match status" value="1"/>
</dbReference>
<dbReference type="GO" id="GO:0004842">
    <property type="term" value="F:ubiquitin-protein transferase activity"/>
    <property type="evidence" value="ECO:0007669"/>
    <property type="project" value="InterPro"/>
</dbReference>
<dbReference type="PRINTS" id="PR00320">
    <property type="entry name" value="GPROTEINBRPT"/>
</dbReference>
<evidence type="ECO:0000256" key="3">
    <source>
        <dbReference type="ARBA" id="ARBA00022737"/>
    </source>
</evidence>
<keyword evidence="2 4" id="KW-0853">WD repeat</keyword>
<evidence type="ECO:0000256" key="2">
    <source>
        <dbReference type="ARBA" id="ARBA00022574"/>
    </source>
</evidence>
<proteinExistence type="predicted"/>
<keyword evidence="3" id="KW-0677">Repeat</keyword>
<reference evidence="7" key="1">
    <citation type="submission" date="2022-12" db="EMBL/GenBank/DDBJ databases">
        <title>Genome assemblies of Blomia tropicalis.</title>
        <authorList>
            <person name="Cui Y."/>
        </authorList>
    </citation>
    <scope>NUCLEOTIDE SEQUENCE</scope>
    <source>
        <tissue evidence="7">Adult mites</tissue>
    </source>
</reference>
<dbReference type="Pfam" id="PF00400">
    <property type="entry name" value="WD40"/>
    <property type="match status" value="7"/>
</dbReference>
<evidence type="ECO:0000259" key="6">
    <source>
        <dbReference type="PROSITE" id="PS50105"/>
    </source>
</evidence>
<evidence type="ECO:0000313" key="8">
    <source>
        <dbReference type="Proteomes" id="UP001142055"/>
    </source>
</evidence>
<feature type="repeat" description="WD" evidence="4">
    <location>
        <begin position="98"/>
        <end position="139"/>
    </location>
</feature>
<dbReference type="InterPro" id="IPR036322">
    <property type="entry name" value="WD40_repeat_dom_sf"/>
</dbReference>
<dbReference type="InterPro" id="IPR001660">
    <property type="entry name" value="SAM"/>
</dbReference>
<dbReference type="InterPro" id="IPR002347">
    <property type="entry name" value="SDR_fam"/>
</dbReference>
<evidence type="ECO:0000256" key="4">
    <source>
        <dbReference type="PROSITE-ProRule" id="PRU00221"/>
    </source>
</evidence>
<accession>A0A9Q0MHW4</accession>
<dbReference type="EMBL" id="JAPWDV010000001">
    <property type="protein sequence ID" value="KAJ6224807.1"/>
    <property type="molecule type" value="Genomic_DNA"/>
</dbReference>
<dbReference type="InterPro" id="IPR001680">
    <property type="entry name" value="WD40_rpt"/>
</dbReference>
<dbReference type="PROSITE" id="PS50082">
    <property type="entry name" value="WD_REPEATS_2"/>
    <property type="match status" value="6"/>
</dbReference>
<dbReference type="InterPro" id="IPR020472">
    <property type="entry name" value="WD40_PAC1"/>
</dbReference>
<protein>
    <recommendedName>
        <fullName evidence="1">WD repeat, SAM and U-box domain-containing protein 1</fullName>
    </recommendedName>
</protein>
<feature type="repeat" description="WD" evidence="4">
    <location>
        <begin position="140"/>
        <end position="181"/>
    </location>
</feature>
<dbReference type="GO" id="GO:1990234">
    <property type="term" value="C:transferase complex"/>
    <property type="evidence" value="ECO:0007669"/>
    <property type="project" value="UniProtKB-ARBA"/>
</dbReference>
<dbReference type="SUPFAM" id="SSF51735">
    <property type="entry name" value="NAD(P)-binding Rossmann-fold domains"/>
    <property type="match status" value="1"/>
</dbReference>
<dbReference type="PROSITE" id="PS50105">
    <property type="entry name" value="SAM_DOMAIN"/>
    <property type="match status" value="1"/>
</dbReference>
<dbReference type="InterPro" id="IPR015943">
    <property type="entry name" value="WD40/YVTN_repeat-like_dom_sf"/>
</dbReference>
<dbReference type="SUPFAM" id="SSF50978">
    <property type="entry name" value="WD40 repeat-like"/>
    <property type="match status" value="1"/>
</dbReference>
<evidence type="ECO:0000256" key="5">
    <source>
        <dbReference type="SAM" id="MobiDB-lite"/>
    </source>
</evidence>
<dbReference type="PROSITE" id="PS00678">
    <property type="entry name" value="WD_REPEATS_1"/>
    <property type="match status" value="4"/>
</dbReference>
<keyword evidence="8" id="KW-1185">Reference proteome</keyword>
<dbReference type="PROSITE" id="PS50294">
    <property type="entry name" value="WD_REPEATS_REGION"/>
    <property type="match status" value="6"/>
</dbReference>
<dbReference type="PANTHER" id="PTHR22847">
    <property type="entry name" value="WD40 REPEAT PROTEIN"/>
    <property type="match status" value="1"/>
</dbReference>
<feature type="compositionally biased region" description="Basic and acidic residues" evidence="5">
    <location>
        <begin position="347"/>
        <end position="356"/>
    </location>
</feature>
<dbReference type="SMART" id="SM00454">
    <property type="entry name" value="SAM"/>
    <property type="match status" value="1"/>
</dbReference>
<sequence length="742" mass="83061">MDALYQVLDGHQSDVNWVDFSGQRKLVSCSNDQTIKLWEADNEERQFRPQSISPLKGHAYGVNCVRYSPFGTIIASASTDGNIILWNSQTGEQVVKLMHDSGSAIRVCCFSPSSALLATGSDDETLVVWDISTRRKIKSSSDHEAKITGCAFTPESAFLVSCSSAGDLKLWDTKHGAVNYLLTYEPAHDLGVLSCDFSSQYEVNVAEGPLQSFYLLATGGNDDLVKLWHVRCGVHCTITLSHKLVGHNGNVNCCKFSMDGTLLASAGGDKAVIVWDPRTGNMIHRLVGHSRYVTTCAFSDDNQLLASGSNDKTIIIWNIDNIHVKEIDVNLDRERSNVEKEEDANENGDRERTNDVGNFNRDKYVADWSESDVIDWVVSLGFSKYCSIFRAHHIDEPLGHRNKILRSIMTIKNPLWQQLADDEQNNLRKPSEFCCPITHEIMVDPVIAAGCTIVTGTSSLSTNATTDNILQYKMNLLQQLLNLEKVDPKTIEHYSNRLIVLPLNLTSMSSVAIFAEHVTQVIDRLDFLICNGGVMFVPFSLTRDKQECHMSVNYFGHCLLIFKLIGLLGKGNPNGEKSRIIVVSSGAHHASLGLRIHDLHSTNLYSVYHGYAQSKLALIMFTYRFDRWLQHRTDLRSNMTINCLHPGVCRTGLMERFNFFKLKLIQESPLFRSANEGAETILYTALSSNENGSSGKYFENCSATRSSSVSYDQDLQEKLWIKTCEQLRPWLKIDELSQLCPA</sequence>
<feature type="repeat" description="WD" evidence="4">
    <location>
        <begin position="286"/>
        <end position="321"/>
    </location>
</feature>
<dbReference type="Pfam" id="PF04564">
    <property type="entry name" value="U-box"/>
    <property type="match status" value="1"/>
</dbReference>
<dbReference type="Proteomes" id="UP001142055">
    <property type="component" value="Chromosome 1"/>
</dbReference>
<dbReference type="Gene3D" id="1.10.150.50">
    <property type="entry name" value="Transcription Factor, Ets-1"/>
    <property type="match status" value="1"/>
</dbReference>
<name>A0A9Q0MHW4_BLOTA</name>